<dbReference type="AlphaFoldDB" id="X0ZDW3"/>
<name>X0ZDW3_9ZZZZ</name>
<organism evidence="1">
    <name type="scientific">marine sediment metagenome</name>
    <dbReference type="NCBI Taxonomy" id="412755"/>
    <lineage>
        <taxon>unclassified sequences</taxon>
        <taxon>metagenomes</taxon>
        <taxon>ecological metagenomes</taxon>
    </lineage>
</organism>
<feature type="non-terminal residue" evidence="1">
    <location>
        <position position="1"/>
    </location>
</feature>
<accession>X0ZDW3</accession>
<protein>
    <submittedName>
        <fullName evidence="1">Uncharacterized protein</fullName>
    </submittedName>
</protein>
<evidence type="ECO:0000313" key="1">
    <source>
        <dbReference type="EMBL" id="GAG46526.1"/>
    </source>
</evidence>
<reference evidence="1" key="1">
    <citation type="journal article" date="2014" name="Front. Microbiol.">
        <title>High frequency of phylogenetically diverse reductive dehalogenase-homologous genes in deep subseafloor sedimentary metagenomes.</title>
        <authorList>
            <person name="Kawai M."/>
            <person name="Futagami T."/>
            <person name="Toyoda A."/>
            <person name="Takaki Y."/>
            <person name="Nishi S."/>
            <person name="Hori S."/>
            <person name="Arai W."/>
            <person name="Tsubouchi T."/>
            <person name="Morono Y."/>
            <person name="Uchiyama I."/>
            <person name="Ito T."/>
            <person name="Fujiyama A."/>
            <person name="Inagaki F."/>
            <person name="Takami H."/>
        </authorList>
    </citation>
    <scope>NUCLEOTIDE SEQUENCE</scope>
    <source>
        <strain evidence="1">Expedition CK06-06</strain>
    </source>
</reference>
<proteinExistence type="predicted"/>
<comment type="caution">
    <text evidence="1">The sequence shown here is derived from an EMBL/GenBank/DDBJ whole genome shotgun (WGS) entry which is preliminary data.</text>
</comment>
<dbReference type="EMBL" id="BARS01051555">
    <property type="protein sequence ID" value="GAG46526.1"/>
    <property type="molecule type" value="Genomic_DNA"/>
</dbReference>
<sequence>DLLGIPLKVPFQMGKSILGERRHLQHVVGLETEIFQGEFYDGHRKSARCTAAEVERVRLPGADELFEPCQRVRMVSGVNHWLYAGEEAPEAVAREDSDR</sequence>
<gene>
    <name evidence="1" type="ORF">S01H1_76770</name>
</gene>